<name>A0AAD6HJ15_9EURO</name>
<evidence type="ECO:0000256" key="2">
    <source>
        <dbReference type="SAM" id="MobiDB-lite"/>
    </source>
</evidence>
<sequence length="450" mass="52119">MVVDAGVDRARDTELQRIAKEEPDGDYYERYRSTCPPANVVSGAEYYRIEAMGTPNQRMEDPPPISSLGMAIDRIEVLEKKIQEKQEEVREMWRTDKYMQGIYEGWPEIGLADWDSAISIHVNTILGWGLSYAFKARRSTYEHLSKEAKKEIISSLEGWIVQDDFDKTVARFPPAIRYRVLAFFAAMRIFKDGLRLFFQNPFWYFQTDGEFENDDDESHIESAFGAQLNTLYQQFNIGDFPFHHLLAHHWRAQTVRLANSRSIGCLRVRRDDKLGMSNKALQEKKAHEHAAAMLKDKTFRYLLREPKDEQDAEDMQSTLAYMYTRMAGLARGITTGQTGLHWKLLDGVPKNFFLSSKDVTVVRHHRLRSSSLALNGREVLAILSPLFFRSGSFDRDHKYDTTAIPAQVIVEDRYGNMDAVFSSDEDAYPRKRRNKTRTAKSSRPLPPYWR</sequence>
<reference evidence="3" key="1">
    <citation type="journal article" date="2023" name="IMA Fungus">
        <title>Comparative genomic study of the Penicillium genus elucidates a diverse pangenome and 15 lateral gene transfer events.</title>
        <authorList>
            <person name="Petersen C."/>
            <person name="Sorensen T."/>
            <person name="Nielsen M.R."/>
            <person name="Sondergaard T.E."/>
            <person name="Sorensen J.L."/>
            <person name="Fitzpatrick D.A."/>
            <person name="Frisvad J.C."/>
            <person name="Nielsen K.L."/>
        </authorList>
    </citation>
    <scope>NUCLEOTIDE SEQUENCE</scope>
    <source>
        <strain evidence="3">IBT 17514</strain>
    </source>
</reference>
<reference evidence="3" key="2">
    <citation type="submission" date="2023-01" db="EMBL/GenBank/DDBJ databases">
        <authorList>
            <person name="Petersen C."/>
        </authorList>
    </citation>
    <scope>NUCLEOTIDE SEQUENCE</scope>
    <source>
        <strain evidence="3">IBT 17514</strain>
    </source>
</reference>
<feature type="coiled-coil region" evidence="1">
    <location>
        <begin position="68"/>
        <end position="95"/>
    </location>
</feature>
<dbReference type="EMBL" id="JAQJAN010000010">
    <property type="protein sequence ID" value="KAJ5719760.1"/>
    <property type="molecule type" value="Genomic_DNA"/>
</dbReference>
<proteinExistence type="predicted"/>
<keyword evidence="1" id="KW-0175">Coiled coil</keyword>
<accession>A0AAD6HJ15</accession>
<feature type="compositionally biased region" description="Basic residues" evidence="2">
    <location>
        <begin position="430"/>
        <end position="440"/>
    </location>
</feature>
<evidence type="ECO:0000313" key="3">
    <source>
        <dbReference type="EMBL" id="KAJ5719760.1"/>
    </source>
</evidence>
<evidence type="ECO:0000256" key="1">
    <source>
        <dbReference type="SAM" id="Coils"/>
    </source>
</evidence>
<evidence type="ECO:0000313" key="4">
    <source>
        <dbReference type="Proteomes" id="UP001215712"/>
    </source>
</evidence>
<gene>
    <name evidence="3" type="ORF">N7493_007338</name>
</gene>
<comment type="caution">
    <text evidence="3">The sequence shown here is derived from an EMBL/GenBank/DDBJ whole genome shotgun (WGS) entry which is preliminary data.</text>
</comment>
<dbReference type="AlphaFoldDB" id="A0AAD6HJ15"/>
<feature type="region of interest" description="Disordered" evidence="2">
    <location>
        <begin position="425"/>
        <end position="450"/>
    </location>
</feature>
<keyword evidence="4" id="KW-1185">Reference proteome</keyword>
<protein>
    <submittedName>
        <fullName evidence="3">Uncharacterized protein</fullName>
    </submittedName>
</protein>
<organism evidence="3 4">
    <name type="scientific">Penicillium malachiteum</name>
    <dbReference type="NCBI Taxonomy" id="1324776"/>
    <lineage>
        <taxon>Eukaryota</taxon>
        <taxon>Fungi</taxon>
        <taxon>Dikarya</taxon>
        <taxon>Ascomycota</taxon>
        <taxon>Pezizomycotina</taxon>
        <taxon>Eurotiomycetes</taxon>
        <taxon>Eurotiomycetidae</taxon>
        <taxon>Eurotiales</taxon>
        <taxon>Aspergillaceae</taxon>
        <taxon>Penicillium</taxon>
    </lineage>
</organism>
<dbReference type="Proteomes" id="UP001215712">
    <property type="component" value="Unassembled WGS sequence"/>
</dbReference>